<evidence type="ECO:0000256" key="2">
    <source>
        <dbReference type="SAM" id="SignalP"/>
    </source>
</evidence>
<feature type="compositionally biased region" description="Low complexity" evidence="1">
    <location>
        <begin position="598"/>
        <end position="613"/>
    </location>
</feature>
<reference evidence="4" key="1">
    <citation type="journal article" date="2008" name="Nat. Genet.">
        <title>The Pristionchus pacificus genome provides a unique perspective on nematode lifestyle and parasitism.</title>
        <authorList>
            <person name="Dieterich C."/>
            <person name="Clifton S.W."/>
            <person name="Schuster L.N."/>
            <person name="Chinwalla A."/>
            <person name="Delehaunty K."/>
            <person name="Dinkelacker I."/>
            <person name="Fulton L."/>
            <person name="Fulton R."/>
            <person name="Godfrey J."/>
            <person name="Minx P."/>
            <person name="Mitreva M."/>
            <person name="Roeseler W."/>
            <person name="Tian H."/>
            <person name="Witte H."/>
            <person name="Yang S.P."/>
            <person name="Wilson R.K."/>
            <person name="Sommer R.J."/>
        </authorList>
    </citation>
    <scope>NUCLEOTIDE SEQUENCE [LARGE SCALE GENOMIC DNA]</scope>
    <source>
        <strain evidence="4">PS312</strain>
    </source>
</reference>
<proteinExistence type="predicted"/>
<feature type="region of interest" description="Disordered" evidence="1">
    <location>
        <begin position="560"/>
        <end position="631"/>
    </location>
</feature>
<feature type="region of interest" description="Disordered" evidence="1">
    <location>
        <begin position="372"/>
        <end position="396"/>
    </location>
</feature>
<evidence type="ECO:0000256" key="1">
    <source>
        <dbReference type="SAM" id="MobiDB-lite"/>
    </source>
</evidence>
<gene>
    <name evidence="3" type="primary">WBGene00093878</name>
</gene>
<organism evidence="3 4">
    <name type="scientific">Pristionchus pacificus</name>
    <name type="common">Parasitic nematode worm</name>
    <dbReference type="NCBI Taxonomy" id="54126"/>
    <lineage>
        <taxon>Eukaryota</taxon>
        <taxon>Metazoa</taxon>
        <taxon>Ecdysozoa</taxon>
        <taxon>Nematoda</taxon>
        <taxon>Chromadorea</taxon>
        <taxon>Rhabditida</taxon>
        <taxon>Rhabditina</taxon>
        <taxon>Diplogasteromorpha</taxon>
        <taxon>Diplogasteroidea</taxon>
        <taxon>Neodiplogasteridae</taxon>
        <taxon>Pristionchus</taxon>
    </lineage>
</organism>
<feature type="signal peptide" evidence="2">
    <location>
        <begin position="1"/>
        <end position="15"/>
    </location>
</feature>
<feature type="region of interest" description="Disordered" evidence="1">
    <location>
        <begin position="320"/>
        <end position="344"/>
    </location>
</feature>
<keyword evidence="4" id="KW-1185">Reference proteome</keyword>
<keyword evidence="2" id="KW-0732">Signal</keyword>
<accession>A0A8R1Y5Z2</accession>
<evidence type="ECO:0000313" key="3">
    <source>
        <dbReference type="EnsemblMetazoa" id="PPA04324.1"/>
    </source>
</evidence>
<accession>A0A2A6B6L5</accession>
<dbReference type="AlphaFoldDB" id="A0A2A6B6L5"/>
<feature type="chain" id="PRO_5044198139" evidence="2">
    <location>
        <begin position="16"/>
        <end position="656"/>
    </location>
</feature>
<name>A0A2A6B6L5_PRIPA</name>
<reference evidence="3" key="2">
    <citation type="submission" date="2022-06" db="UniProtKB">
        <authorList>
            <consortium name="EnsemblMetazoa"/>
        </authorList>
    </citation>
    <scope>IDENTIFICATION</scope>
    <source>
        <strain evidence="3">PS312</strain>
    </source>
</reference>
<protein>
    <submittedName>
        <fullName evidence="3">Uncharacterized protein</fullName>
    </submittedName>
</protein>
<dbReference type="EnsemblMetazoa" id="PPA04324.1">
    <property type="protein sequence ID" value="PPA04324.1"/>
    <property type="gene ID" value="WBGene00093878"/>
</dbReference>
<dbReference type="Proteomes" id="UP000005239">
    <property type="component" value="Unassembled WGS sequence"/>
</dbReference>
<evidence type="ECO:0000313" key="4">
    <source>
        <dbReference type="Proteomes" id="UP000005239"/>
    </source>
</evidence>
<sequence length="656" mass="70740">MLWMLIAGCCHLTAALPALDTAPKLTLDELVGAGTFAPPTLAPELTATDWEIPPNPEAWKPNPPKGIPLPVFDPTVKFEGPEPENSNRDRFMQMPEGSFHIEFNKDNPPPMFNLSEPIHVDLSKYINAKFECGFCLKIVDALKQEIAKKGVPTFTEDLQKSCQAQKEGPVIAQTNCDLIDKVKVDRLASESVESICLSEKRCKSQEEITQGNKYMDEMAIANKEEDEMRKKWKVENERARMIVEAQEENWRREFKRKHNDTMEPFKPFLVNLPEGFNEGSGDDNWKPDFGGWSLDNETAVETETTTTAASVDTASVALGSTADKPEAAEVEEEEAEVKKVETAESAPGAKFKPLEHALPTIDFVHEVLEQTVQKEDSAPATSSIAPKGEAETEMEEEPAVVMTAGSNLAAAVASSTSGSIMTDGVESTTTAAASVDTTPAASEEATTVAASFDTTPATGEEGPEPTTLFATTEAPEHFTKSAVEKAGEEQARRTLQEAILEAKKTVDEDVGFMSKPVVVPNREGAAWANGPRVNLHEFVSDHHLGTASSPKATVDAANVGKPETASVEPTISPPVRAPVQCDPPKKATPFSAHPATGQASDAAPQTAAAAAEPEATKLEVAEEQEGPANMAIPRSRQMRVVNRVVNVAFSVDDIAK</sequence>